<dbReference type="SUPFAM" id="SSF47413">
    <property type="entry name" value="lambda repressor-like DNA-binding domains"/>
    <property type="match status" value="1"/>
</dbReference>
<dbReference type="GO" id="GO:0003677">
    <property type="term" value="F:DNA binding"/>
    <property type="evidence" value="ECO:0007669"/>
    <property type="project" value="InterPro"/>
</dbReference>
<dbReference type="SMART" id="SM00530">
    <property type="entry name" value="HTH_XRE"/>
    <property type="match status" value="1"/>
</dbReference>
<dbReference type="AlphaFoldDB" id="A0A4R5BYG4"/>
<dbReference type="InterPro" id="IPR010982">
    <property type="entry name" value="Lambda_DNA-bd_dom_sf"/>
</dbReference>
<organism evidence="3 4">
    <name type="scientific">Saccharopolyspora karakumensis</name>
    <dbReference type="NCBI Taxonomy" id="2530386"/>
    <lineage>
        <taxon>Bacteria</taxon>
        <taxon>Bacillati</taxon>
        <taxon>Actinomycetota</taxon>
        <taxon>Actinomycetes</taxon>
        <taxon>Pseudonocardiales</taxon>
        <taxon>Pseudonocardiaceae</taxon>
        <taxon>Saccharopolyspora</taxon>
    </lineage>
</organism>
<accession>A0A4R5BYG4</accession>
<feature type="domain" description="HTH cro/C1-type" evidence="2">
    <location>
        <begin position="31"/>
        <end position="85"/>
    </location>
</feature>
<dbReference type="CDD" id="cd00093">
    <property type="entry name" value="HTH_XRE"/>
    <property type="match status" value="1"/>
</dbReference>
<dbReference type="Gene3D" id="1.10.260.40">
    <property type="entry name" value="lambda repressor-like DNA-binding domains"/>
    <property type="match status" value="1"/>
</dbReference>
<keyword evidence="4" id="KW-1185">Reference proteome</keyword>
<dbReference type="Pfam" id="PF17765">
    <property type="entry name" value="MLTR_LBD"/>
    <property type="match status" value="1"/>
</dbReference>
<dbReference type="PANTHER" id="PTHR35010:SF2">
    <property type="entry name" value="BLL4672 PROTEIN"/>
    <property type="match status" value="1"/>
</dbReference>
<comment type="caution">
    <text evidence="3">The sequence shown here is derived from an EMBL/GenBank/DDBJ whole genome shotgun (WGS) entry which is preliminary data.</text>
</comment>
<dbReference type="EMBL" id="SMLA01000006">
    <property type="protein sequence ID" value="TDD91259.1"/>
    <property type="molecule type" value="Genomic_DNA"/>
</dbReference>
<dbReference type="InterPro" id="IPR001387">
    <property type="entry name" value="Cro/C1-type_HTH"/>
</dbReference>
<name>A0A4R5BYG4_9PSEU</name>
<evidence type="ECO:0000313" key="3">
    <source>
        <dbReference type="EMBL" id="TDD91259.1"/>
    </source>
</evidence>
<evidence type="ECO:0000259" key="2">
    <source>
        <dbReference type="PROSITE" id="PS50943"/>
    </source>
</evidence>
<dbReference type="Gene3D" id="3.30.450.180">
    <property type="match status" value="1"/>
</dbReference>
<evidence type="ECO:0000256" key="1">
    <source>
        <dbReference type="SAM" id="MobiDB-lite"/>
    </source>
</evidence>
<evidence type="ECO:0000313" key="4">
    <source>
        <dbReference type="Proteomes" id="UP000294723"/>
    </source>
</evidence>
<gene>
    <name evidence="3" type="ORF">E1202_06445</name>
</gene>
<reference evidence="3 4" key="1">
    <citation type="submission" date="2019-03" db="EMBL/GenBank/DDBJ databases">
        <title>Draft genome sequences of novel Actinobacteria.</title>
        <authorList>
            <person name="Sahin N."/>
            <person name="Ay H."/>
            <person name="Saygin H."/>
        </authorList>
    </citation>
    <scope>NUCLEOTIDE SEQUENCE [LARGE SCALE GENOMIC DNA]</scope>
    <source>
        <strain evidence="3 4">5K548</strain>
    </source>
</reference>
<dbReference type="InterPro" id="IPR041413">
    <property type="entry name" value="MLTR_LBD"/>
</dbReference>
<sequence length="272" mass="30277">MSRADLADFLRRRRESLHPDRVPAAVDPPGKRARRTPGLRREEVAAQAGISVNYYERLEQARVSHPSPEVLAALSTALRLTDAEREHVARLAGQIPPATSERRPVPAETRRMLDQLGHIPAYLVDERQDIVAWNDAAVALITDFGRIPAEDRNALKLPLLLRDMLCSAPPGEEGEFVQHTAAQLRTASARYPTDRALSELINELAARSPDFAAAWRDHDVRPRTTLRKRLHHSRLGVLDFDLQTLLLAGSNLQLVMYTATPNTPAADALTPR</sequence>
<dbReference type="Proteomes" id="UP000294723">
    <property type="component" value="Unassembled WGS sequence"/>
</dbReference>
<dbReference type="Pfam" id="PF13560">
    <property type="entry name" value="HTH_31"/>
    <property type="match status" value="1"/>
</dbReference>
<proteinExistence type="predicted"/>
<dbReference type="PROSITE" id="PS50943">
    <property type="entry name" value="HTH_CROC1"/>
    <property type="match status" value="1"/>
</dbReference>
<feature type="region of interest" description="Disordered" evidence="1">
    <location>
        <begin position="19"/>
        <end position="40"/>
    </location>
</feature>
<dbReference type="PANTHER" id="PTHR35010">
    <property type="entry name" value="BLL4672 PROTEIN-RELATED"/>
    <property type="match status" value="1"/>
</dbReference>
<protein>
    <submittedName>
        <fullName evidence="3">XRE family transcriptional regulator</fullName>
    </submittedName>
</protein>
<dbReference type="RefSeq" id="WP_132681635.1">
    <property type="nucleotide sequence ID" value="NZ_SMLA01000006.1"/>
</dbReference>